<evidence type="ECO:0000256" key="5">
    <source>
        <dbReference type="ARBA" id="ARBA00022989"/>
    </source>
</evidence>
<comment type="similarity">
    <text evidence="7">Belongs to the binding-protein-dependent transport system permease family.</text>
</comment>
<accession>A0A2K2F6G6</accession>
<dbReference type="InterPro" id="IPR035906">
    <property type="entry name" value="MetI-like_sf"/>
</dbReference>
<feature type="transmembrane region" description="Helical" evidence="7">
    <location>
        <begin position="136"/>
        <end position="157"/>
    </location>
</feature>
<feature type="transmembrane region" description="Helical" evidence="7">
    <location>
        <begin position="94"/>
        <end position="115"/>
    </location>
</feature>
<feature type="domain" description="ABC transmembrane type-1" evidence="8">
    <location>
        <begin position="90"/>
        <end position="305"/>
    </location>
</feature>
<evidence type="ECO:0000256" key="4">
    <source>
        <dbReference type="ARBA" id="ARBA00022692"/>
    </source>
</evidence>
<feature type="transmembrane region" description="Helical" evidence="7">
    <location>
        <begin position="177"/>
        <end position="202"/>
    </location>
</feature>
<dbReference type="PROSITE" id="PS50928">
    <property type="entry name" value="ABC_TM1"/>
    <property type="match status" value="1"/>
</dbReference>
<reference evidence="9 10" key="1">
    <citation type="submission" date="2017-06" db="EMBL/GenBank/DDBJ databases">
        <title>Investigating the central metabolism of Clostridium thermosuccinogenes.</title>
        <authorList>
            <person name="Koendjbiharie J.G."/>
            <person name="van Kranenburg R."/>
        </authorList>
    </citation>
    <scope>NUCLEOTIDE SEQUENCE [LARGE SCALE GENOMIC DNA]</scope>
    <source>
        <strain evidence="9 10">DSM 5806</strain>
    </source>
</reference>
<keyword evidence="10" id="KW-1185">Reference proteome</keyword>
<dbReference type="GO" id="GO:0055085">
    <property type="term" value="P:transmembrane transport"/>
    <property type="evidence" value="ECO:0007669"/>
    <property type="project" value="InterPro"/>
</dbReference>
<dbReference type="GO" id="GO:0005886">
    <property type="term" value="C:plasma membrane"/>
    <property type="evidence" value="ECO:0007669"/>
    <property type="project" value="UniProtKB-SubCell"/>
</dbReference>
<comment type="caution">
    <text evidence="9">The sequence shown here is derived from an EMBL/GenBank/DDBJ whole genome shotgun (WGS) entry which is preliminary data.</text>
</comment>
<dbReference type="AlphaFoldDB" id="A0A2K2F6G6"/>
<protein>
    <submittedName>
        <fullName evidence="9">Sugar ABC transporter permease</fullName>
    </submittedName>
</protein>
<evidence type="ECO:0000313" key="10">
    <source>
        <dbReference type="Proteomes" id="UP000236151"/>
    </source>
</evidence>
<evidence type="ECO:0000256" key="3">
    <source>
        <dbReference type="ARBA" id="ARBA00022475"/>
    </source>
</evidence>
<name>A0A2K2F6G6_9CLOT</name>
<dbReference type="PANTHER" id="PTHR43227">
    <property type="entry name" value="BLL4140 PROTEIN"/>
    <property type="match status" value="1"/>
</dbReference>
<dbReference type="InterPro" id="IPR050809">
    <property type="entry name" value="UgpAE/MalFG_permease"/>
</dbReference>
<dbReference type="Proteomes" id="UP000236151">
    <property type="component" value="Unassembled WGS sequence"/>
</dbReference>
<dbReference type="KEGG" id="cthd:CDO33_10230"/>
<keyword evidence="3" id="KW-1003">Cell membrane</keyword>
<comment type="subcellular location">
    <subcellularLocation>
        <location evidence="1 7">Cell membrane</location>
        <topology evidence="1 7">Multi-pass membrane protein</topology>
    </subcellularLocation>
</comment>
<dbReference type="SUPFAM" id="SSF161098">
    <property type="entry name" value="MetI-like"/>
    <property type="match status" value="1"/>
</dbReference>
<evidence type="ECO:0000256" key="7">
    <source>
        <dbReference type="RuleBase" id="RU363032"/>
    </source>
</evidence>
<sequence length="318" mass="36105">MIYGKEVMAMKTNANTQKISLLKKLKRDRQLIVLLMPGLIFYIIFRYGPMYGLVIAFKKYSPFKGVAASPWVGLDNFIRFFSNSDFRILLRNTLLLGAYNLLWSFPITILFALLLNEVRHRTYKKLVQTVSYLPTFLSLVIICSMTIDILSPGGGLINKILNLLGMDSIYFMQDPRWFRTVYIASGIWAGMGSGAIIYLAALSGVDISLYEAARIDGCSRIKMIWHITLPSIMPTIVTMFILNTANIFRVGADKILLLYNPLTYEVADVFSTYLYRMAFTNHDYGYASAVGMFESVVCGIVLFVTNRISRKVTNESLW</sequence>
<feature type="transmembrane region" description="Helical" evidence="7">
    <location>
        <begin position="284"/>
        <end position="304"/>
    </location>
</feature>
<gene>
    <name evidence="9" type="ORF">CDQ84_15420</name>
</gene>
<evidence type="ECO:0000256" key="2">
    <source>
        <dbReference type="ARBA" id="ARBA00022448"/>
    </source>
</evidence>
<evidence type="ECO:0000313" key="9">
    <source>
        <dbReference type="EMBL" id="PNT96376.1"/>
    </source>
</evidence>
<keyword evidence="5 7" id="KW-1133">Transmembrane helix</keyword>
<keyword evidence="6 7" id="KW-0472">Membrane</keyword>
<dbReference type="CDD" id="cd06261">
    <property type="entry name" value="TM_PBP2"/>
    <property type="match status" value="1"/>
</dbReference>
<keyword evidence="2 7" id="KW-0813">Transport</keyword>
<evidence type="ECO:0000256" key="1">
    <source>
        <dbReference type="ARBA" id="ARBA00004651"/>
    </source>
</evidence>
<dbReference type="InterPro" id="IPR000515">
    <property type="entry name" value="MetI-like"/>
</dbReference>
<dbReference type="PANTHER" id="PTHR43227:SF11">
    <property type="entry name" value="BLL4140 PROTEIN"/>
    <property type="match status" value="1"/>
</dbReference>
<feature type="transmembrane region" description="Helical" evidence="7">
    <location>
        <begin position="223"/>
        <end position="242"/>
    </location>
</feature>
<evidence type="ECO:0000256" key="6">
    <source>
        <dbReference type="ARBA" id="ARBA00023136"/>
    </source>
</evidence>
<keyword evidence="4 7" id="KW-0812">Transmembrane</keyword>
<proteinExistence type="inferred from homology"/>
<evidence type="ECO:0000259" key="8">
    <source>
        <dbReference type="PROSITE" id="PS50928"/>
    </source>
</evidence>
<feature type="transmembrane region" description="Helical" evidence="7">
    <location>
        <begin position="31"/>
        <end position="48"/>
    </location>
</feature>
<dbReference type="EMBL" id="NIOJ01000050">
    <property type="protein sequence ID" value="PNT96376.1"/>
    <property type="molecule type" value="Genomic_DNA"/>
</dbReference>
<dbReference type="Pfam" id="PF00528">
    <property type="entry name" value="BPD_transp_1"/>
    <property type="match status" value="1"/>
</dbReference>
<dbReference type="OrthoDB" id="9778687at2"/>
<organism evidence="9 10">
    <name type="scientific">Clostridium thermosuccinogenes</name>
    <dbReference type="NCBI Taxonomy" id="84032"/>
    <lineage>
        <taxon>Bacteria</taxon>
        <taxon>Bacillati</taxon>
        <taxon>Bacillota</taxon>
        <taxon>Clostridia</taxon>
        <taxon>Eubacteriales</taxon>
        <taxon>Clostridiaceae</taxon>
        <taxon>Clostridium</taxon>
    </lineage>
</organism>
<dbReference type="Gene3D" id="1.10.3720.10">
    <property type="entry name" value="MetI-like"/>
    <property type="match status" value="1"/>
</dbReference>